<protein>
    <submittedName>
        <fullName evidence="2">Uncharacterized protein</fullName>
    </submittedName>
</protein>
<proteinExistence type="predicted"/>
<name>A0ABU1BFR0_PSEHA</name>
<dbReference type="RefSeq" id="WP_309039251.1">
    <property type="nucleotide sequence ID" value="NZ_JAVIFY010000009.1"/>
</dbReference>
<keyword evidence="1" id="KW-0472">Membrane</keyword>
<gene>
    <name evidence="2" type="ORF">RC083_13370</name>
</gene>
<organism evidence="2 3">
    <name type="scientific">Pseudoalteromonas haloplanktis</name>
    <name type="common">Alteromonas haloplanktis</name>
    <dbReference type="NCBI Taxonomy" id="228"/>
    <lineage>
        <taxon>Bacteria</taxon>
        <taxon>Pseudomonadati</taxon>
        <taxon>Pseudomonadota</taxon>
        <taxon>Gammaproteobacteria</taxon>
        <taxon>Alteromonadales</taxon>
        <taxon>Pseudoalteromonadaceae</taxon>
        <taxon>Pseudoalteromonas</taxon>
    </lineage>
</organism>
<evidence type="ECO:0000313" key="3">
    <source>
        <dbReference type="Proteomes" id="UP001226574"/>
    </source>
</evidence>
<feature type="transmembrane region" description="Helical" evidence="1">
    <location>
        <begin position="412"/>
        <end position="438"/>
    </location>
</feature>
<keyword evidence="1" id="KW-0812">Transmembrane</keyword>
<evidence type="ECO:0000313" key="2">
    <source>
        <dbReference type="EMBL" id="MDQ9092581.1"/>
    </source>
</evidence>
<comment type="caution">
    <text evidence="2">The sequence shown here is derived from an EMBL/GenBank/DDBJ whole genome shotgun (WGS) entry which is preliminary data.</text>
</comment>
<dbReference type="Proteomes" id="UP001226574">
    <property type="component" value="Unassembled WGS sequence"/>
</dbReference>
<feature type="transmembrane region" description="Helical" evidence="1">
    <location>
        <begin position="321"/>
        <end position="345"/>
    </location>
</feature>
<sequence length="460" mass="53788">MKFIGWIPNLRGRLSFDTIGSSTKPYPYTKQRHLNHNLVLQENRKLNDSAVPRFLRKWLFEFKYSPLRLLSKFSRTIEKLCYHSGDFKFSFYYSFSEKTENAKESLSGYVIIEPSIFLAKHKCHNVLESEELLKSMSIPSIQDILDRSLIVTKIKIFRDGFCELENLYVRKIKRDNLLWTATVPEGFDKFIEEVVHQTYYFIKDVCHQHQHHDSKTDNLLPLVKCDDGNENRSYETLAINIFKSLYRLILKKRRAESIKEFYSMRGILCYLKSFREIASTRKISVKNFQSEDDIFLSGSIEAKSNCLAAGRDRKKNFIGMIPSIISLPVSFLALCFAFSSMIMIYNNNVGENSISHNRGSKISLDIYIELIQYIIMHPLQLFGILFSILFALFFVSSDLFKESRFYHDFWRVVYGFNSQVIVSLFLAACGILTCYLSIEYIEPNFKVIISDTFYNLFIQS</sequence>
<dbReference type="EMBL" id="JAVIFY010000009">
    <property type="protein sequence ID" value="MDQ9092581.1"/>
    <property type="molecule type" value="Genomic_DNA"/>
</dbReference>
<keyword evidence="3" id="KW-1185">Reference proteome</keyword>
<feature type="transmembrane region" description="Helical" evidence="1">
    <location>
        <begin position="379"/>
        <end position="400"/>
    </location>
</feature>
<reference evidence="2 3" key="1">
    <citation type="submission" date="2023-08" db="EMBL/GenBank/DDBJ databases">
        <title>Pseudoalteromonas haloplanktis LL1 genome.</title>
        <authorList>
            <person name="Wu S."/>
        </authorList>
    </citation>
    <scope>NUCLEOTIDE SEQUENCE [LARGE SCALE GENOMIC DNA]</scope>
    <source>
        <strain evidence="2 3">LL1</strain>
    </source>
</reference>
<evidence type="ECO:0000256" key="1">
    <source>
        <dbReference type="SAM" id="Phobius"/>
    </source>
</evidence>
<keyword evidence="1" id="KW-1133">Transmembrane helix</keyword>
<accession>A0ABU1BFR0</accession>